<evidence type="ECO:0000313" key="1">
    <source>
        <dbReference type="EMBL" id="GIY10061.1"/>
    </source>
</evidence>
<proteinExistence type="predicted"/>
<dbReference type="Proteomes" id="UP001054945">
    <property type="component" value="Unassembled WGS sequence"/>
</dbReference>
<gene>
    <name evidence="1" type="ORF">CEXT_448931</name>
</gene>
<keyword evidence="2" id="KW-1185">Reference proteome</keyword>
<sequence>MFLLLPVANSSLLKIYHSLPSPNDLLQQSPFFLVRIANLNEKAAPLGYDKAISNLDCPEPSKEKHFILEDQENSYLSNRAWLQTDLYFSNISVWS</sequence>
<evidence type="ECO:0000313" key="2">
    <source>
        <dbReference type="Proteomes" id="UP001054945"/>
    </source>
</evidence>
<accession>A0AAV4QPQ6</accession>
<organism evidence="1 2">
    <name type="scientific">Caerostris extrusa</name>
    <name type="common">Bark spider</name>
    <name type="synonym">Caerostris bankana</name>
    <dbReference type="NCBI Taxonomy" id="172846"/>
    <lineage>
        <taxon>Eukaryota</taxon>
        <taxon>Metazoa</taxon>
        <taxon>Ecdysozoa</taxon>
        <taxon>Arthropoda</taxon>
        <taxon>Chelicerata</taxon>
        <taxon>Arachnida</taxon>
        <taxon>Araneae</taxon>
        <taxon>Araneomorphae</taxon>
        <taxon>Entelegynae</taxon>
        <taxon>Araneoidea</taxon>
        <taxon>Araneidae</taxon>
        <taxon>Caerostris</taxon>
    </lineage>
</organism>
<dbReference type="AlphaFoldDB" id="A0AAV4QPQ6"/>
<protein>
    <submittedName>
        <fullName evidence="1">Uncharacterized protein</fullName>
    </submittedName>
</protein>
<dbReference type="EMBL" id="BPLR01006467">
    <property type="protein sequence ID" value="GIY10061.1"/>
    <property type="molecule type" value="Genomic_DNA"/>
</dbReference>
<comment type="caution">
    <text evidence="1">The sequence shown here is derived from an EMBL/GenBank/DDBJ whole genome shotgun (WGS) entry which is preliminary data.</text>
</comment>
<reference evidence="1 2" key="1">
    <citation type="submission" date="2021-06" db="EMBL/GenBank/DDBJ databases">
        <title>Caerostris extrusa draft genome.</title>
        <authorList>
            <person name="Kono N."/>
            <person name="Arakawa K."/>
        </authorList>
    </citation>
    <scope>NUCLEOTIDE SEQUENCE [LARGE SCALE GENOMIC DNA]</scope>
</reference>
<name>A0AAV4QPQ6_CAEEX</name>